<dbReference type="Proteomes" id="UP000828941">
    <property type="component" value="Chromosome 6"/>
</dbReference>
<name>A0ACB9NQ63_BAUVA</name>
<proteinExistence type="predicted"/>
<sequence>MDAASQVVYCGIDPLSRCSPSQPWFARSKLRVRKRVNPVFAVAAGPKPPRISSSPPENGVIGSSTSPPAKPDNGVSMKIGDVSQEIKRVREQWKKMNS</sequence>
<protein>
    <submittedName>
        <fullName evidence="1">Uncharacterized protein</fullName>
    </submittedName>
</protein>
<evidence type="ECO:0000313" key="2">
    <source>
        <dbReference type="Proteomes" id="UP000828941"/>
    </source>
</evidence>
<dbReference type="EMBL" id="CM039431">
    <property type="protein sequence ID" value="KAI4338238.1"/>
    <property type="molecule type" value="Genomic_DNA"/>
</dbReference>
<gene>
    <name evidence="1" type="ORF">L6164_016582</name>
</gene>
<accession>A0ACB9NQ63</accession>
<keyword evidence="2" id="KW-1185">Reference proteome</keyword>
<comment type="caution">
    <text evidence="1">The sequence shown here is derived from an EMBL/GenBank/DDBJ whole genome shotgun (WGS) entry which is preliminary data.</text>
</comment>
<organism evidence="1 2">
    <name type="scientific">Bauhinia variegata</name>
    <name type="common">Purple orchid tree</name>
    <name type="synonym">Phanera variegata</name>
    <dbReference type="NCBI Taxonomy" id="167791"/>
    <lineage>
        <taxon>Eukaryota</taxon>
        <taxon>Viridiplantae</taxon>
        <taxon>Streptophyta</taxon>
        <taxon>Embryophyta</taxon>
        <taxon>Tracheophyta</taxon>
        <taxon>Spermatophyta</taxon>
        <taxon>Magnoliopsida</taxon>
        <taxon>eudicotyledons</taxon>
        <taxon>Gunneridae</taxon>
        <taxon>Pentapetalae</taxon>
        <taxon>rosids</taxon>
        <taxon>fabids</taxon>
        <taxon>Fabales</taxon>
        <taxon>Fabaceae</taxon>
        <taxon>Cercidoideae</taxon>
        <taxon>Cercideae</taxon>
        <taxon>Bauhiniinae</taxon>
        <taxon>Bauhinia</taxon>
    </lineage>
</organism>
<reference evidence="1 2" key="1">
    <citation type="journal article" date="2022" name="DNA Res.">
        <title>Chromosomal-level genome assembly of the orchid tree Bauhinia variegata (Leguminosae; Cercidoideae) supports the allotetraploid origin hypothesis of Bauhinia.</title>
        <authorList>
            <person name="Zhong Y."/>
            <person name="Chen Y."/>
            <person name="Zheng D."/>
            <person name="Pang J."/>
            <person name="Liu Y."/>
            <person name="Luo S."/>
            <person name="Meng S."/>
            <person name="Qian L."/>
            <person name="Wei D."/>
            <person name="Dai S."/>
            <person name="Zhou R."/>
        </authorList>
    </citation>
    <scope>NUCLEOTIDE SEQUENCE [LARGE SCALE GENOMIC DNA]</scope>
    <source>
        <strain evidence="1">BV-YZ2020</strain>
    </source>
</reference>
<evidence type="ECO:0000313" key="1">
    <source>
        <dbReference type="EMBL" id="KAI4338238.1"/>
    </source>
</evidence>